<proteinExistence type="predicted"/>
<protein>
    <submittedName>
        <fullName evidence="1">Uncharacterized protein</fullName>
    </submittedName>
</protein>
<evidence type="ECO:0000313" key="2">
    <source>
        <dbReference type="Proteomes" id="UP000054776"/>
    </source>
</evidence>
<dbReference type="AlphaFoldDB" id="A0A0V1B3T6"/>
<organism evidence="1 2">
    <name type="scientific">Trichinella spiralis</name>
    <name type="common">Trichina worm</name>
    <dbReference type="NCBI Taxonomy" id="6334"/>
    <lineage>
        <taxon>Eukaryota</taxon>
        <taxon>Metazoa</taxon>
        <taxon>Ecdysozoa</taxon>
        <taxon>Nematoda</taxon>
        <taxon>Enoplea</taxon>
        <taxon>Dorylaimia</taxon>
        <taxon>Trichinellida</taxon>
        <taxon>Trichinellidae</taxon>
        <taxon>Trichinella</taxon>
    </lineage>
</organism>
<gene>
    <name evidence="1" type="ORF">T01_4131</name>
</gene>
<comment type="caution">
    <text evidence="1">The sequence shown here is derived from an EMBL/GenBank/DDBJ whole genome shotgun (WGS) entry which is preliminary data.</text>
</comment>
<accession>A0A0V1B3T6</accession>
<dbReference type="STRING" id="6334.A0A0V1B3T6"/>
<dbReference type="Proteomes" id="UP000054776">
    <property type="component" value="Unassembled WGS sequence"/>
</dbReference>
<dbReference type="EMBL" id="JYDH01000115">
    <property type="protein sequence ID" value="KRY31601.1"/>
    <property type="molecule type" value="Genomic_DNA"/>
</dbReference>
<sequence>MQEIIGCFEEEESAAVKIVHEIMQKESLCCDLVFIASNFVNFVQTITFLEKRPSKVGKDIQRKCDILISANKDLKEIQSIAKVFKGKSNAQHIGMNIESAYILSDRQHSLTPDNLKKMLVIICNQTR</sequence>
<evidence type="ECO:0000313" key="1">
    <source>
        <dbReference type="EMBL" id="KRY31601.1"/>
    </source>
</evidence>
<dbReference type="InParanoid" id="A0A0V1B3T6"/>
<name>A0A0V1B3T6_TRISP</name>
<reference evidence="1 2" key="1">
    <citation type="submission" date="2015-01" db="EMBL/GenBank/DDBJ databases">
        <title>Evolution of Trichinella species and genotypes.</title>
        <authorList>
            <person name="Korhonen P.K."/>
            <person name="Edoardo P."/>
            <person name="Giuseppe L.R."/>
            <person name="Gasser R.B."/>
        </authorList>
    </citation>
    <scope>NUCLEOTIDE SEQUENCE [LARGE SCALE GENOMIC DNA]</scope>
    <source>
        <strain evidence="1">ISS3</strain>
    </source>
</reference>
<dbReference type="OrthoDB" id="5938194at2759"/>
<keyword evidence="2" id="KW-1185">Reference proteome</keyword>